<evidence type="ECO:0000256" key="1">
    <source>
        <dbReference type="ARBA" id="ARBA00004141"/>
    </source>
</evidence>
<feature type="domain" description="EamA" evidence="6">
    <location>
        <begin position="35"/>
        <end position="163"/>
    </location>
</feature>
<proteinExistence type="inferred from homology"/>
<dbReference type="SUPFAM" id="SSF103481">
    <property type="entry name" value="Multidrug resistance efflux transporter EmrE"/>
    <property type="match status" value="2"/>
</dbReference>
<dbReference type="EMBL" id="POTX01000032">
    <property type="protein sequence ID" value="PZF98890.1"/>
    <property type="molecule type" value="Genomic_DNA"/>
</dbReference>
<dbReference type="PANTHER" id="PTHR32322:SF2">
    <property type="entry name" value="EAMA DOMAIN-CONTAINING PROTEIN"/>
    <property type="match status" value="1"/>
</dbReference>
<organism evidence="7 8">
    <name type="scientific">Micromonospora endophytica</name>
    <dbReference type="NCBI Taxonomy" id="515350"/>
    <lineage>
        <taxon>Bacteria</taxon>
        <taxon>Bacillati</taxon>
        <taxon>Actinomycetota</taxon>
        <taxon>Actinomycetes</taxon>
        <taxon>Micromonosporales</taxon>
        <taxon>Micromonosporaceae</taxon>
        <taxon>Micromonospora</taxon>
    </lineage>
</organism>
<comment type="similarity">
    <text evidence="2">Belongs to the EamA transporter family.</text>
</comment>
<keyword evidence="3" id="KW-0812">Transmembrane</keyword>
<protein>
    <submittedName>
        <fullName evidence="7">EamA family transporter</fullName>
    </submittedName>
</protein>
<keyword evidence="8" id="KW-1185">Reference proteome</keyword>
<evidence type="ECO:0000256" key="2">
    <source>
        <dbReference type="ARBA" id="ARBA00007362"/>
    </source>
</evidence>
<keyword evidence="5" id="KW-0472">Membrane</keyword>
<feature type="domain" description="EamA" evidence="6">
    <location>
        <begin position="173"/>
        <end position="311"/>
    </location>
</feature>
<reference evidence="7 8" key="1">
    <citation type="submission" date="2018-01" db="EMBL/GenBank/DDBJ databases">
        <title>Draft genome sequence of Jishengella endophytica.</title>
        <authorList>
            <person name="Sahin N."/>
            <person name="Ay H."/>
            <person name="Saygin H."/>
        </authorList>
    </citation>
    <scope>NUCLEOTIDE SEQUENCE [LARGE SCALE GENOMIC DNA]</scope>
    <source>
        <strain evidence="7 8">DSM 45430</strain>
    </source>
</reference>
<accession>A0A2W2CLS1</accession>
<evidence type="ECO:0000259" key="6">
    <source>
        <dbReference type="Pfam" id="PF00892"/>
    </source>
</evidence>
<dbReference type="OrthoDB" id="9812547at2"/>
<evidence type="ECO:0000256" key="3">
    <source>
        <dbReference type="ARBA" id="ARBA00022692"/>
    </source>
</evidence>
<dbReference type="InterPro" id="IPR037185">
    <property type="entry name" value="EmrE-like"/>
</dbReference>
<evidence type="ECO:0000256" key="4">
    <source>
        <dbReference type="ARBA" id="ARBA00022989"/>
    </source>
</evidence>
<dbReference type="InterPro" id="IPR050638">
    <property type="entry name" value="AA-Vitamin_Transporters"/>
</dbReference>
<comment type="caution">
    <text evidence="7">The sequence shown here is derived from an EMBL/GenBank/DDBJ whole genome shotgun (WGS) entry which is preliminary data.</text>
</comment>
<dbReference type="GO" id="GO:0016020">
    <property type="term" value="C:membrane"/>
    <property type="evidence" value="ECO:0007669"/>
    <property type="project" value="UniProtKB-SubCell"/>
</dbReference>
<comment type="subcellular location">
    <subcellularLocation>
        <location evidence="1">Membrane</location>
        <topology evidence="1">Multi-pass membrane protein</topology>
    </subcellularLocation>
</comment>
<dbReference type="AlphaFoldDB" id="A0A2W2CLS1"/>
<dbReference type="RefSeq" id="WP_111242491.1">
    <property type="nucleotide sequence ID" value="NZ_AP023358.1"/>
</dbReference>
<dbReference type="Pfam" id="PF00892">
    <property type="entry name" value="EamA"/>
    <property type="match status" value="2"/>
</dbReference>
<gene>
    <name evidence="7" type="ORF">C1I93_07475</name>
</gene>
<dbReference type="Proteomes" id="UP000248627">
    <property type="component" value="Unassembled WGS sequence"/>
</dbReference>
<keyword evidence="4" id="KW-1133">Transmembrane helix</keyword>
<dbReference type="InterPro" id="IPR000620">
    <property type="entry name" value="EamA_dom"/>
</dbReference>
<sequence>MDDRDPRGTALVPPPSASPGGTTPTTPVALAVGLALLYLVWGSTYLGNRIALESLPPFVSTSTRFLAAAAVLFAVVAVRRGGAGLRLPRAEWTAVAVTGTLMVGTGSALLAVGQQYVPSGLASLLVAAMPVWVLVIRLGTGQRPASLAVAGVLGGLAGLALLLAAPTERWHLVGMLTIVASTVVWALGSALAQRLPMPADHLVGTGWQMLVGGVGVALAGLVVGDWGELRLAAVTGRSWLAWAYLMLVCTVVGFSVYTWLLRRAPLQLVATYAYVNPVLAVLLGMAVLGERLTGQQVLAGGVVLAAVALVVARERPRRWAGLPPGTPTPP</sequence>
<name>A0A2W2CLS1_9ACTN</name>
<evidence type="ECO:0000256" key="5">
    <source>
        <dbReference type="ARBA" id="ARBA00023136"/>
    </source>
</evidence>
<evidence type="ECO:0000313" key="8">
    <source>
        <dbReference type="Proteomes" id="UP000248627"/>
    </source>
</evidence>
<dbReference type="PANTHER" id="PTHR32322">
    <property type="entry name" value="INNER MEMBRANE TRANSPORTER"/>
    <property type="match status" value="1"/>
</dbReference>
<evidence type="ECO:0000313" key="7">
    <source>
        <dbReference type="EMBL" id="PZF98890.1"/>
    </source>
</evidence>
<dbReference type="Gene3D" id="1.10.3730.20">
    <property type="match status" value="1"/>
</dbReference>